<evidence type="ECO:0000313" key="2">
    <source>
        <dbReference type="EMBL" id="BDI12869.1"/>
    </source>
</evidence>
<feature type="compositionally biased region" description="Low complexity" evidence="1">
    <location>
        <begin position="60"/>
        <end position="83"/>
    </location>
</feature>
<evidence type="ECO:0000256" key="1">
    <source>
        <dbReference type="SAM" id="MobiDB-lite"/>
    </source>
</evidence>
<proteinExistence type="predicted"/>
<accession>A0A9N7QA83</accession>
<keyword evidence="2" id="KW-0496">Mitochondrion</keyword>
<feature type="region of interest" description="Disordered" evidence="1">
    <location>
        <begin position="128"/>
        <end position="151"/>
    </location>
</feature>
<reference evidence="2" key="1">
    <citation type="submission" date="2022-04" db="EMBL/GenBank/DDBJ databases">
        <title>The complete mitochondrial genome of the white-rot fungus Phanerochaete sordida YK-624.</title>
        <authorList>
            <person name="Mori T."/>
            <person name="Dohra H."/>
            <person name="Hirai H."/>
            <person name="Kawagishi H."/>
        </authorList>
    </citation>
    <scope>NUCLEOTIDE SEQUENCE</scope>
    <source>
        <strain evidence="2">YK-624</strain>
    </source>
</reference>
<feature type="region of interest" description="Disordered" evidence="1">
    <location>
        <begin position="55"/>
        <end position="89"/>
    </location>
</feature>
<dbReference type="Proteomes" id="UP000703269">
    <property type="component" value="Mitochondrion MT"/>
</dbReference>
<organism evidence="2 3">
    <name type="scientific">Phanerochaete sordida</name>
    <dbReference type="NCBI Taxonomy" id="48140"/>
    <lineage>
        <taxon>Eukaryota</taxon>
        <taxon>Fungi</taxon>
        <taxon>Dikarya</taxon>
        <taxon>Basidiomycota</taxon>
        <taxon>Agaricomycotina</taxon>
        <taxon>Agaricomycetes</taxon>
        <taxon>Polyporales</taxon>
        <taxon>Phanerochaetaceae</taxon>
        <taxon>Phanerochaete</taxon>
    </lineage>
</organism>
<keyword evidence="3" id="KW-1185">Reference proteome</keyword>
<sequence>MILSLLLFLIGILVLSLNRTNIFIKIFGSLLALNFNFISNVAPGFLVFFEGGSDPGEGSGSQEDQSASGSKSSQGQTISQSTSETNPPKSGFVLAVWLRNYYLSMLRMDNDHSDKNKSRWWRIIYPGSELPDSERKNSQNQESNDSGDGGE</sequence>
<evidence type="ECO:0000313" key="3">
    <source>
        <dbReference type="Proteomes" id="UP000703269"/>
    </source>
</evidence>
<dbReference type="EMBL" id="LC707859">
    <property type="protein sequence ID" value="BDI12869.1"/>
    <property type="molecule type" value="Genomic_DNA"/>
</dbReference>
<protein>
    <submittedName>
        <fullName evidence="2">Uncharacterized protein</fullName>
    </submittedName>
</protein>
<name>A0A9N7QA83_9APHY</name>
<geneLocation type="mitochondrion" evidence="2"/>
<feature type="compositionally biased region" description="Polar residues" evidence="1">
    <location>
        <begin position="138"/>
        <end position="151"/>
    </location>
</feature>
<dbReference type="AlphaFoldDB" id="A0A9N7QA83"/>